<feature type="transmembrane region" description="Helical" evidence="1">
    <location>
        <begin position="195"/>
        <end position="219"/>
    </location>
</feature>
<evidence type="ECO:0000313" key="3">
    <source>
        <dbReference type="Proteomes" id="UP000283805"/>
    </source>
</evidence>
<feature type="transmembrane region" description="Helical" evidence="1">
    <location>
        <begin position="72"/>
        <end position="93"/>
    </location>
</feature>
<evidence type="ECO:0000313" key="2">
    <source>
        <dbReference type="EMBL" id="RKD88977.1"/>
    </source>
</evidence>
<dbReference type="AlphaFoldDB" id="A0A419W0G6"/>
<dbReference type="GO" id="GO:0005886">
    <property type="term" value="C:plasma membrane"/>
    <property type="evidence" value="ECO:0007669"/>
    <property type="project" value="UniProtKB-SubCell"/>
</dbReference>
<dbReference type="RefSeq" id="WP_120246143.1">
    <property type="nucleotide sequence ID" value="NZ_RAPO01000004.1"/>
</dbReference>
<name>A0A419W0G6_9EURY</name>
<evidence type="ECO:0000256" key="1">
    <source>
        <dbReference type="SAM" id="Phobius"/>
    </source>
</evidence>
<dbReference type="PANTHER" id="PTHR43471">
    <property type="entry name" value="ABC TRANSPORTER PERMEASE"/>
    <property type="match status" value="1"/>
</dbReference>
<sequence>MSDVESATDEVRDGQRAPGSLRRIDRIVWREVRTLARTRTFHVLSVALAIVLVTVAVLGSASAGYVPTVVSLITPLELLVPVVAVAFGYRAIVADRERGELDVLVTYPISTRELVMGIYVGRAVGILVAITTPLLLVGASVAYLREEPPEIYATHAGADSPILFARFVVLTLVFALVVLAVALAISALSSATRSALALAIVGLVVLLVGLDLALVFGFATSIIPDGSLIDAIAISPLSAYRGLVFETVISTAAGTGPKSASPIASVGSLGIWTVGSLGVAMWAVNR</sequence>
<feature type="transmembrane region" description="Helical" evidence="1">
    <location>
        <begin position="43"/>
        <end position="66"/>
    </location>
</feature>
<feature type="transmembrane region" description="Helical" evidence="1">
    <location>
        <begin position="114"/>
        <end position="143"/>
    </location>
</feature>
<dbReference type="GO" id="GO:0140359">
    <property type="term" value="F:ABC-type transporter activity"/>
    <property type="evidence" value="ECO:0007669"/>
    <property type="project" value="InterPro"/>
</dbReference>
<protein>
    <submittedName>
        <fullName evidence="2">ABC-2 type transport system permease protein</fullName>
    </submittedName>
</protein>
<dbReference type="PANTHER" id="PTHR43471:SF1">
    <property type="entry name" value="ABC TRANSPORTER PERMEASE PROTEIN NOSY-RELATED"/>
    <property type="match status" value="1"/>
</dbReference>
<dbReference type="EMBL" id="RAPO01000004">
    <property type="protein sequence ID" value="RKD88977.1"/>
    <property type="molecule type" value="Genomic_DNA"/>
</dbReference>
<gene>
    <name evidence="2" type="ORF">ATJ93_3798</name>
</gene>
<feature type="transmembrane region" description="Helical" evidence="1">
    <location>
        <begin position="163"/>
        <end position="188"/>
    </location>
</feature>
<keyword evidence="1" id="KW-0812">Transmembrane</keyword>
<dbReference type="OrthoDB" id="313530at2157"/>
<feature type="transmembrane region" description="Helical" evidence="1">
    <location>
        <begin position="263"/>
        <end position="284"/>
    </location>
</feature>
<dbReference type="Pfam" id="PF12679">
    <property type="entry name" value="ABC2_membrane_2"/>
    <property type="match status" value="1"/>
</dbReference>
<comment type="caution">
    <text evidence="2">The sequence shown here is derived from an EMBL/GenBank/DDBJ whole genome shotgun (WGS) entry which is preliminary data.</text>
</comment>
<accession>A0A419W0G6</accession>
<dbReference type="Proteomes" id="UP000283805">
    <property type="component" value="Unassembled WGS sequence"/>
</dbReference>
<organism evidence="2 3">
    <name type="scientific">Halopiger aswanensis</name>
    <dbReference type="NCBI Taxonomy" id="148449"/>
    <lineage>
        <taxon>Archaea</taxon>
        <taxon>Methanobacteriati</taxon>
        <taxon>Methanobacteriota</taxon>
        <taxon>Stenosarchaea group</taxon>
        <taxon>Halobacteria</taxon>
        <taxon>Halobacteriales</taxon>
        <taxon>Natrialbaceae</taxon>
        <taxon>Halopiger</taxon>
    </lineage>
</organism>
<keyword evidence="1" id="KW-1133">Transmembrane helix</keyword>
<proteinExistence type="predicted"/>
<reference evidence="2 3" key="1">
    <citation type="submission" date="2018-09" db="EMBL/GenBank/DDBJ databases">
        <title>Genomic Encyclopedia of Archaeal and Bacterial Type Strains, Phase II (KMG-II): from individual species to whole genera.</title>
        <authorList>
            <person name="Goeker M."/>
        </authorList>
    </citation>
    <scope>NUCLEOTIDE SEQUENCE [LARGE SCALE GENOMIC DNA]</scope>
    <source>
        <strain evidence="2 3">DSM 13151</strain>
    </source>
</reference>
<keyword evidence="3" id="KW-1185">Reference proteome</keyword>
<keyword evidence="1" id="KW-0472">Membrane</keyword>